<keyword evidence="1" id="KW-0732">Signal</keyword>
<dbReference type="OrthoDB" id="8482143at2"/>
<evidence type="ECO:0000256" key="1">
    <source>
        <dbReference type="SAM" id="SignalP"/>
    </source>
</evidence>
<sequence length="121" mass="12887">MRAVLPLSLAFLLAACGGGGGPGFVPTVSKPDRHMSSREQGLPGVIGADAEALIRQFGQPRLDIREGEARKLQWSGSACILDAFLYPGEHGRRPTATYVDARRGDGRDVDKAACVAALRRN</sequence>
<proteinExistence type="predicted"/>
<accession>F1Z5N8</accession>
<feature type="chain" id="PRO_5003272423" description="Lipoprotein" evidence="1">
    <location>
        <begin position="18"/>
        <end position="121"/>
    </location>
</feature>
<organism evidence="2 3">
    <name type="scientific">Novosphingobium nitrogenifigens DSM 19370</name>
    <dbReference type="NCBI Taxonomy" id="983920"/>
    <lineage>
        <taxon>Bacteria</taxon>
        <taxon>Pseudomonadati</taxon>
        <taxon>Pseudomonadota</taxon>
        <taxon>Alphaproteobacteria</taxon>
        <taxon>Sphingomonadales</taxon>
        <taxon>Sphingomonadaceae</taxon>
        <taxon>Novosphingobium</taxon>
    </lineage>
</organism>
<dbReference type="EMBL" id="AEWJ01000023">
    <property type="protein sequence ID" value="EGD60148.1"/>
    <property type="molecule type" value="Genomic_DNA"/>
</dbReference>
<reference evidence="2 3" key="1">
    <citation type="journal article" date="2012" name="J. Bacteriol.">
        <title>Draft Genome Sequence of Novosphingobium nitrogenifigens Y88T.</title>
        <authorList>
            <person name="Strabala T.J."/>
            <person name="Macdonald L."/>
            <person name="Liu V."/>
            <person name="Smit A.M."/>
        </authorList>
    </citation>
    <scope>NUCLEOTIDE SEQUENCE [LARGE SCALE GENOMIC DNA]</scope>
    <source>
        <strain evidence="2 3">DSM 19370</strain>
    </source>
</reference>
<comment type="caution">
    <text evidence="2">The sequence shown here is derived from an EMBL/GenBank/DDBJ whole genome shotgun (WGS) entry which is preliminary data.</text>
</comment>
<dbReference type="PROSITE" id="PS51257">
    <property type="entry name" value="PROKAR_LIPOPROTEIN"/>
    <property type="match status" value="1"/>
</dbReference>
<evidence type="ECO:0000313" key="3">
    <source>
        <dbReference type="Proteomes" id="UP000004728"/>
    </source>
</evidence>
<dbReference type="Proteomes" id="UP000004728">
    <property type="component" value="Unassembled WGS sequence"/>
</dbReference>
<dbReference type="HOGENOM" id="CLU_147467_0_0_5"/>
<evidence type="ECO:0000313" key="2">
    <source>
        <dbReference type="EMBL" id="EGD60148.1"/>
    </source>
</evidence>
<dbReference type="RefSeq" id="WP_008069155.1">
    <property type="nucleotide sequence ID" value="NZ_AQWK01000005.1"/>
</dbReference>
<feature type="signal peptide" evidence="1">
    <location>
        <begin position="1"/>
        <end position="17"/>
    </location>
</feature>
<keyword evidence="3" id="KW-1185">Reference proteome</keyword>
<dbReference type="InParanoid" id="F1Z5N8"/>
<dbReference type="AlphaFoldDB" id="F1Z5N8"/>
<name>F1Z5N8_9SPHN</name>
<evidence type="ECO:0008006" key="4">
    <source>
        <dbReference type="Google" id="ProtNLM"/>
    </source>
</evidence>
<gene>
    <name evidence="2" type="ORF">Y88_2022</name>
</gene>
<dbReference type="eggNOG" id="ENOG5033B9P">
    <property type="taxonomic scope" value="Bacteria"/>
</dbReference>
<protein>
    <recommendedName>
        <fullName evidence="4">Lipoprotein</fullName>
    </recommendedName>
</protein>